<name>F4P1T5_BATDJ</name>
<dbReference type="OrthoDB" id="2125472at2759"/>
<gene>
    <name evidence="5" type="ORF">BATDEDRAFT_24595</name>
</gene>
<keyword evidence="3" id="KW-0812">Transmembrane</keyword>
<feature type="domain" description="RING-type" evidence="4">
    <location>
        <begin position="614"/>
        <end position="654"/>
    </location>
</feature>
<dbReference type="Gene3D" id="3.30.40.10">
    <property type="entry name" value="Zinc/RING finger domain, C3HC4 (zinc finger)"/>
    <property type="match status" value="1"/>
</dbReference>
<keyword evidence="1" id="KW-0862">Zinc</keyword>
<dbReference type="InParanoid" id="F4P1T5"/>
<keyword evidence="3" id="KW-1133">Transmembrane helix</keyword>
<organism evidence="5 6">
    <name type="scientific">Batrachochytrium dendrobatidis (strain JAM81 / FGSC 10211)</name>
    <name type="common">Frog chytrid fungus</name>
    <dbReference type="NCBI Taxonomy" id="684364"/>
    <lineage>
        <taxon>Eukaryota</taxon>
        <taxon>Fungi</taxon>
        <taxon>Fungi incertae sedis</taxon>
        <taxon>Chytridiomycota</taxon>
        <taxon>Chytridiomycota incertae sedis</taxon>
        <taxon>Chytridiomycetes</taxon>
        <taxon>Rhizophydiales</taxon>
        <taxon>Rhizophydiales incertae sedis</taxon>
        <taxon>Batrachochytrium</taxon>
    </lineage>
</organism>
<reference evidence="5 6" key="1">
    <citation type="submission" date="2009-12" db="EMBL/GenBank/DDBJ databases">
        <title>The draft genome of Batrachochytrium dendrobatidis.</title>
        <authorList>
            <consortium name="US DOE Joint Genome Institute (JGI-PGF)"/>
            <person name="Kuo A."/>
            <person name="Salamov A."/>
            <person name="Schmutz J."/>
            <person name="Lucas S."/>
            <person name="Pitluck S."/>
            <person name="Rosenblum E."/>
            <person name="Stajich J."/>
            <person name="Eisen M."/>
            <person name="Grigoriev I.V."/>
        </authorList>
    </citation>
    <scope>NUCLEOTIDE SEQUENCE [LARGE SCALE GENOMIC DNA]</scope>
    <source>
        <strain evidence="6">JAM81 / FGSC 10211</strain>
    </source>
</reference>
<evidence type="ECO:0000259" key="4">
    <source>
        <dbReference type="PROSITE" id="PS50089"/>
    </source>
</evidence>
<dbReference type="PANTHER" id="PTHR22696:SF1">
    <property type="entry name" value="E3 UBIQUITIN-PROTEIN LIGASE RNF26"/>
    <property type="match status" value="1"/>
</dbReference>
<keyword evidence="1" id="KW-0479">Metal-binding</keyword>
<dbReference type="GO" id="GO:0006511">
    <property type="term" value="P:ubiquitin-dependent protein catabolic process"/>
    <property type="evidence" value="ECO:0000318"/>
    <property type="project" value="GO_Central"/>
</dbReference>
<keyword evidence="3" id="KW-0472">Membrane</keyword>
<dbReference type="GO" id="GO:0061630">
    <property type="term" value="F:ubiquitin protein ligase activity"/>
    <property type="evidence" value="ECO:0000318"/>
    <property type="project" value="GO_Central"/>
</dbReference>
<keyword evidence="6" id="KW-1185">Reference proteome</keyword>
<feature type="transmembrane region" description="Helical" evidence="3">
    <location>
        <begin position="268"/>
        <end position="284"/>
    </location>
</feature>
<feature type="transmembrane region" description="Helical" evidence="3">
    <location>
        <begin position="39"/>
        <end position="57"/>
    </location>
</feature>
<evidence type="ECO:0000256" key="3">
    <source>
        <dbReference type="SAM" id="Phobius"/>
    </source>
</evidence>
<dbReference type="HOGENOM" id="CLU_412165_0_0_1"/>
<feature type="transmembrane region" description="Helical" evidence="3">
    <location>
        <begin position="69"/>
        <end position="91"/>
    </location>
</feature>
<feature type="transmembrane region" description="Helical" evidence="3">
    <location>
        <begin position="208"/>
        <end position="228"/>
    </location>
</feature>
<dbReference type="AlphaFoldDB" id="F4P1T5"/>
<dbReference type="GO" id="GO:0008270">
    <property type="term" value="F:zinc ion binding"/>
    <property type="evidence" value="ECO:0007669"/>
    <property type="project" value="UniProtKB-KW"/>
</dbReference>
<evidence type="ECO:0000256" key="2">
    <source>
        <dbReference type="SAM" id="MobiDB-lite"/>
    </source>
</evidence>
<dbReference type="InterPro" id="IPR013083">
    <property type="entry name" value="Znf_RING/FYVE/PHD"/>
</dbReference>
<evidence type="ECO:0000256" key="1">
    <source>
        <dbReference type="PROSITE-ProRule" id="PRU00175"/>
    </source>
</evidence>
<accession>F4P1T5</accession>
<dbReference type="SUPFAM" id="SSF57850">
    <property type="entry name" value="RING/U-box"/>
    <property type="match status" value="1"/>
</dbReference>
<keyword evidence="1" id="KW-0863">Zinc-finger</keyword>
<dbReference type="GO" id="GO:0016567">
    <property type="term" value="P:protein ubiquitination"/>
    <property type="evidence" value="ECO:0000318"/>
    <property type="project" value="GO_Central"/>
</dbReference>
<dbReference type="STRING" id="684364.F4P1T5"/>
<dbReference type="PROSITE" id="PS50089">
    <property type="entry name" value="ZF_RING_2"/>
    <property type="match status" value="1"/>
</dbReference>
<dbReference type="EMBL" id="GL882883">
    <property type="protein sequence ID" value="EGF80998.1"/>
    <property type="molecule type" value="Genomic_DNA"/>
</dbReference>
<evidence type="ECO:0000313" key="5">
    <source>
        <dbReference type="EMBL" id="EGF80998.1"/>
    </source>
</evidence>
<feature type="transmembrane region" description="Helical" evidence="3">
    <location>
        <begin position="290"/>
        <end position="308"/>
    </location>
</feature>
<dbReference type="Proteomes" id="UP000007241">
    <property type="component" value="Unassembled WGS sequence"/>
</dbReference>
<evidence type="ECO:0000313" key="6">
    <source>
        <dbReference type="Proteomes" id="UP000007241"/>
    </source>
</evidence>
<feature type="region of interest" description="Disordered" evidence="2">
    <location>
        <begin position="390"/>
        <end position="417"/>
    </location>
</feature>
<sequence length="666" mass="73877">MRTVSESVQQPSLLRFVLWLPTYSFTDTLSSSTSYLHTWQFQCALSLAIIFLTIRILRRVLQIQSWPIWAIVSARVLLLIWILGLMINIVLNVGSLLNSGGGVWNILTQFGPDAPSAFESATKSSEASAALMYSANASTNPMSGLLPPVGATSEFDSDDSPQWAKTLADSFFLDIMVYEAIVRSYIILYPHPDGLVPSYHRGSIDGDFLWAAVLYMHYAIELLPLMLLKWLHMATLLSHLACNMAVDNERLGKICANAPKAVHWIRRIHLGWSIAVGYGVPWLMWVPDMLVLAAAVLFNFGVGVGVAVSTHAAQINSREDAQIAAIRTNLAGAQAMQQRSLVQATSPVLERRLLGGNLDQDEAESLYRWFLDTNQNMPTEDIDDYNDQLWLSDEGEDKTNDGSISGELEDEDEDEKAKMNDRISADEIEQLLSDAYAGSEVLQHKDALDESYLCPGRVFTRQMRHAVLHNEPNALNKQDVNVGAQGSQLWGHRRRSLSSGVSPTLNLTLASLKANGMQFEEDALISNPSSPTFATYKNDRGSATVVPTRSQSLTAAGAKRFVKEAASAVRDVAMRVERFHRVLASHAPVARMVDRILSLRQRENQRRNDHGIKCVVCTTRMRDIILQPCNHLCICEDCKIGMGQQNIGRCPVCSSQVTGTVKIFWS</sequence>
<dbReference type="PANTHER" id="PTHR22696">
    <property type="entry name" value="E3 UBIQUITIN-PROTEIN LIGASE RNF26"/>
    <property type="match status" value="1"/>
</dbReference>
<dbReference type="GeneID" id="18238540"/>
<proteinExistence type="predicted"/>
<dbReference type="RefSeq" id="XP_006678495.1">
    <property type="nucleotide sequence ID" value="XM_006678432.1"/>
</dbReference>
<dbReference type="InterPro" id="IPR001841">
    <property type="entry name" value="Znf_RING"/>
</dbReference>
<dbReference type="Pfam" id="PF13920">
    <property type="entry name" value="zf-C3HC4_3"/>
    <property type="match status" value="1"/>
</dbReference>
<protein>
    <recommendedName>
        <fullName evidence="4">RING-type domain-containing protein</fullName>
    </recommendedName>
</protein>